<feature type="region of interest" description="Disordered" evidence="5">
    <location>
        <begin position="397"/>
        <end position="417"/>
    </location>
</feature>
<dbReference type="KEGG" id="cgrn:4412665_00390"/>
<dbReference type="SUPFAM" id="SSF50685">
    <property type="entry name" value="Barwin-like endoglucanases"/>
    <property type="match status" value="1"/>
</dbReference>
<dbReference type="EMBL" id="LT906441">
    <property type="protein sequence ID" value="SNV30314.1"/>
    <property type="molecule type" value="Genomic_DNA"/>
</dbReference>
<feature type="signal peptide" evidence="3">
    <location>
        <begin position="1"/>
        <end position="30"/>
    </location>
</feature>
<dbReference type="InterPro" id="IPR009009">
    <property type="entry name" value="RlpA-like_DPBB"/>
</dbReference>
<dbReference type="Gene3D" id="2.30.30.40">
    <property type="entry name" value="SH3 Domains"/>
    <property type="match status" value="3"/>
</dbReference>
<feature type="region of interest" description="Disordered" evidence="5">
    <location>
        <begin position="170"/>
        <end position="352"/>
    </location>
</feature>
<dbReference type="Proteomes" id="UP000215332">
    <property type="component" value="Chromosome 1"/>
</dbReference>
<gene>
    <name evidence="7" type="primary">rlpA_1</name>
    <name evidence="3" type="synonym">rlpA</name>
    <name evidence="7" type="ORF">SAMEA4412665_00390</name>
</gene>
<dbReference type="PANTHER" id="PTHR34408">
    <property type="entry name" value="FAMILY PROTEIN, PUTATIVE-RELATED"/>
    <property type="match status" value="1"/>
</dbReference>
<evidence type="ECO:0000256" key="5">
    <source>
        <dbReference type="SAM" id="MobiDB-lite"/>
    </source>
</evidence>
<reference evidence="7 8" key="1">
    <citation type="submission" date="2017-06" db="EMBL/GenBank/DDBJ databases">
        <authorList>
            <consortium name="Pathogen Informatics"/>
        </authorList>
    </citation>
    <scope>NUCLEOTIDE SEQUENCE [LARGE SCALE GENOMIC DNA]</scope>
    <source>
        <strain evidence="7 8">NCTC11865</strain>
    </source>
</reference>
<feature type="domain" description="SH3b" evidence="6">
    <location>
        <begin position="35"/>
        <end position="99"/>
    </location>
</feature>
<evidence type="ECO:0000259" key="6">
    <source>
        <dbReference type="PROSITE" id="PS51781"/>
    </source>
</evidence>
<dbReference type="HAMAP" id="MF_02071">
    <property type="entry name" value="RlpA"/>
    <property type="match status" value="1"/>
</dbReference>
<dbReference type="Pfam" id="PF08239">
    <property type="entry name" value="SH3_3"/>
    <property type="match status" value="3"/>
</dbReference>
<dbReference type="GO" id="GO:0071555">
    <property type="term" value="P:cell wall organization"/>
    <property type="evidence" value="ECO:0007669"/>
    <property type="project" value="UniProtKB-KW"/>
</dbReference>
<evidence type="ECO:0000256" key="2">
    <source>
        <dbReference type="ARBA" id="ARBA00023316"/>
    </source>
</evidence>
<dbReference type="Gene3D" id="2.40.40.10">
    <property type="entry name" value="RlpA-like domain"/>
    <property type="match status" value="1"/>
</dbReference>
<evidence type="ECO:0000313" key="8">
    <source>
        <dbReference type="Proteomes" id="UP000215332"/>
    </source>
</evidence>
<dbReference type="InterPro" id="IPR012997">
    <property type="entry name" value="RplA"/>
</dbReference>
<feature type="domain" description="SH3b" evidence="6">
    <location>
        <begin position="311"/>
        <end position="382"/>
    </location>
</feature>
<feature type="compositionally biased region" description="Polar residues" evidence="5">
    <location>
        <begin position="240"/>
        <end position="253"/>
    </location>
</feature>
<comment type="similarity">
    <text evidence="3 4">Belongs to the RlpA family.</text>
</comment>
<dbReference type="GO" id="GO:0000270">
    <property type="term" value="P:peptidoglycan metabolic process"/>
    <property type="evidence" value="ECO:0007669"/>
    <property type="project" value="UniProtKB-UniRule"/>
</dbReference>
<keyword evidence="1 3" id="KW-0456">Lyase</keyword>
<feature type="compositionally biased region" description="Basic residues" evidence="5">
    <location>
        <begin position="397"/>
        <end position="409"/>
    </location>
</feature>
<feature type="region of interest" description="Disordered" evidence="5">
    <location>
        <begin position="476"/>
        <end position="510"/>
    </location>
</feature>
<dbReference type="SMART" id="SM00287">
    <property type="entry name" value="SH3b"/>
    <property type="match status" value="4"/>
</dbReference>
<dbReference type="InterPro" id="IPR034718">
    <property type="entry name" value="RlpA"/>
</dbReference>
<dbReference type="eggNOG" id="COG4991">
    <property type="taxonomic scope" value="Bacteria"/>
</dbReference>
<evidence type="ECO:0000256" key="3">
    <source>
        <dbReference type="HAMAP-Rule" id="MF_02071"/>
    </source>
</evidence>
<dbReference type="CDD" id="cd22268">
    <property type="entry name" value="DPBB_RlpA-like"/>
    <property type="match status" value="1"/>
</dbReference>
<keyword evidence="3" id="KW-0732">Signal</keyword>
<sequence length="603" mass="63180" precursor="true">MNRSMHALRGFAATAALTATCVGVMPAAMGASAQATTATKQATADVFVRDAPANSGKPIGVLPKGRRVHVTGADVMGWTPVRFNGHSGYIFRAYLDTPDSANPIVTKNGRQGSRTTTANLNFRVGPSMSTPIKQVLPRGTRVHLTGTTAGRWVKVRVGDATGWVFSDYLSTSGRTAEPPRARKHARTEASHHERKPHSSAVNDSKKQSVKPTTPKARPDEAATSRNNSALVTPAEHSKSTHQVNPSPSSSAKPTETGDPAHQSAPTEKPTKASGMTTPTPSASASSSATPAPAAKPTQSTSPGKAATPAPAKESTKSGPTGAAWTTDRLNLRTNPSTKDKVKGVLPRGTKVTRTGTMSGTWVQVTTSDGTGWVAEAYLSSSAPAKHAPEASAKHVKKATTKHTAKKPAKPKTPSITGTRFATTTLNVWDAATGSSHSGEISRGKAVKITGTVRNGRAEIVVSGQSRWVTSRYLATSKPAAHKQKHKPATKKAKPATSKKSTSSRSTSRGAITGQCSASYYDEDQMTANGERFNTNDLTAAHKTMAFNTRVRVTNPANGKSVVVRVNDRGPYVAGRCLDLSRAAFSQIASTGAGVVNVNYTVLG</sequence>
<dbReference type="NCBIfam" id="TIGR00413">
    <property type="entry name" value="rlpA"/>
    <property type="match status" value="1"/>
</dbReference>
<dbReference type="PANTHER" id="PTHR34408:SF1">
    <property type="entry name" value="GLYCOSYL HYDROLASE FAMILY 19 DOMAIN-CONTAINING PROTEIN HI_1415"/>
    <property type="match status" value="1"/>
</dbReference>
<feature type="compositionally biased region" description="Polar residues" evidence="5">
    <location>
        <begin position="327"/>
        <end position="336"/>
    </location>
</feature>
<name>A0A239W9C2_9ACTN</name>
<dbReference type="Pfam" id="PF03330">
    <property type="entry name" value="DPBB_1"/>
    <property type="match status" value="1"/>
</dbReference>
<dbReference type="InterPro" id="IPR036908">
    <property type="entry name" value="RlpA-like_sf"/>
</dbReference>
<evidence type="ECO:0000313" key="7">
    <source>
        <dbReference type="EMBL" id="SNV30314.1"/>
    </source>
</evidence>
<protein>
    <recommendedName>
        <fullName evidence="3">Probable endolytic peptidoglycan transglycosylase RlpA</fullName>
        <ecNumber evidence="3">4.2.2.-</ecNumber>
    </recommendedName>
</protein>
<keyword evidence="2 3" id="KW-0961">Cell wall biogenesis/degradation</keyword>
<dbReference type="InterPro" id="IPR003646">
    <property type="entry name" value="SH3-like_bac-type"/>
</dbReference>
<dbReference type="PROSITE" id="PS51781">
    <property type="entry name" value="SH3B"/>
    <property type="match status" value="3"/>
</dbReference>
<feature type="chain" id="PRO_5011320433" description="Probable endolytic peptidoglycan transglycosylase RlpA" evidence="3">
    <location>
        <begin position="31"/>
        <end position="603"/>
    </location>
</feature>
<organism evidence="7 8">
    <name type="scientific">Cutibacterium granulosum</name>
    <dbReference type="NCBI Taxonomy" id="33011"/>
    <lineage>
        <taxon>Bacteria</taxon>
        <taxon>Bacillati</taxon>
        <taxon>Actinomycetota</taxon>
        <taxon>Actinomycetes</taxon>
        <taxon>Propionibacteriales</taxon>
        <taxon>Propionibacteriaceae</taxon>
        <taxon>Cutibacterium</taxon>
    </lineage>
</organism>
<feature type="compositionally biased region" description="Basic residues" evidence="5">
    <location>
        <begin position="479"/>
        <end position="493"/>
    </location>
</feature>
<accession>A0A239W9C2</accession>
<comment type="function">
    <text evidence="3">Lytic transglycosylase with a strong preference for naked glycan strands that lack stem peptides.</text>
</comment>
<dbReference type="InterPro" id="IPR052354">
    <property type="entry name" value="Cell_Wall_Dynamics_Protein"/>
</dbReference>
<proteinExistence type="inferred from homology"/>
<keyword evidence="7" id="KW-0449">Lipoprotein</keyword>
<feature type="compositionally biased region" description="Low complexity" evidence="5">
    <location>
        <begin position="276"/>
        <end position="302"/>
    </location>
</feature>
<dbReference type="EC" id="4.2.2.-" evidence="3"/>
<evidence type="ECO:0000256" key="1">
    <source>
        <dbReference type="ARBA" id="ARBA00023239"/>
    </source>
</evidence>
<feature type="compositionally biased region" description="Low complexity" evidence="5">
    <location>
        <begin position="494"/>
        <end position="508"/>
    </location>
</feature>
<feature type="domain" description="SH3b" evidence="6">
    <location>
        <begin position="111"/>
        <end position="173"/>
    </location>
</feature>
<dbReference type="eggNOG" id="COG0797">
    <property type="taxonomic scope" value="Bacteria"/>
</dbReference>
<dbReference type="GO" id="GO:0008932">
    <property type="term" value="F:lytic endotransglycosylase activity"/>
    <property type="evidence" value="ECO:0007669"/>
    <property type="project" value="UniProtKB-UniRule"/>
</dbReference>
<dbReference type="AlphaFoldDB" id="A0A239W9C2"/>
<evidence type="ECO:0000256" key="4">
    <source>
        <dbReference type="RuleBase" id="RU003495"/>
    </source>
</evidence>